<reference evidence="8" key="1">
    <citation type="journal article" date="2014" name="Nat. Commun.">
        <title>The emerging biofuel crop Camelina sativa retains a highly undifferentiated hexaploid genome structure.</title>
        <authorList>
            <person name="Kagale S."/>
            <person name="Koh C."/>
            <person name="Nixon J."/>
            <person name="Bollina V."/>
            <person name="Clarke W.E."/>
            <person name="Tuteja R."/>
            <person name="Spillane C."/>
            <person name="Robinson S.J."/>
            <person name="Links M.G."/>
            <person name="Clarke C."/>
            <person name="Higgins E.E."/>
            <person name="Huebert T."/>
            <person name="Sharpe A.G."/>
            <person name="Parkin I.A."/>
        </authorList>
    </citation>
    <scope>NUCLEOTIDE SEQUENCE [LARGE SCALE GENOMIC DNA]</scope>
    <source>
        <strain evidence="8">cv. DH55</strain>
    </source>
</reference>
<gene>
    <name evidence="9" type="primary">LOC109130935</name>
</gene>
<comment type="subcellular location">
    <subcellularLocation>
        <location evidence="1">Cell membrane</location>
        <topology evidence="1">Single-pass membrane protein</topology>
    </subcellularLocation>
</comment>
<comment type="similarity">
    <text evidence="7">Belongs to the DVL/RTFL small polypeptides family.</text>
</comment>
<evidence type="ECO:0000313" key="8">
    <source>
        <dbReference type="Proteomes" id="UP000694864"/>
    </source>
</evidence>
<evidence type="ECO:0000313" key="9">
    <source>
        <dbReference type="RefSeq" id="XP_019096617.1"/>
    </source>
</evidence>
<evidence type="ECO:0000256" key="5">
    <source>
        <dbReference type="ARBA" id="ARBA00022989"/>
    </source>
</evidence>
<organism evidence="8 9">
    <name type="scientific">Camelina sativa</name>
    <name type="common">False flax</name>
    <name type="synonym">Myagrum sativum</name>
    <dbReference type="NCBI Taxonomy" id="90675"/>
    <lineage>
        <taxon>Eukaryota</taxon>
        <taxon>Viridiplantae</taxon>
        <taxon>Streptophyta</taxon>
        <taxon>Embryophyta</taxon>
        <taxon>Tracheophyta</taxon>
        <taxon>Spermatophyta</taxon>
        <taxon>Magnoliopsida</taxon>
        <taxon>eudicotyledons</taxon>
        <taxon>Gunneridae</taxon>
        <taxon>Pentapetalae</taxon>
        <taxon>rosids</taxon>
        <taxon>malvids</taxon>
        <taxon>Brassicales</taxon>
        <taxon>Brassicaceae</taxon>
        <taxon>Camelineae</taxon>
        <taxon>Camelina</taxon>
    </lineage>
</organism>
<reference evidence="9" key="2">
    <citation type="submission" date="2025-08" db="UniProtKB">
        <authorList>
            <consortium name="RefSeq"/>
        </authorList>
    </citation>
    <scope>IDENTIFICATION</scope>
    <source>
        <tissue evidence="9">Leaf</tissue>
    </source>
</reference>
<name>A0ABM1RC79_CAMSA</name>
<protein>
    <submittedName>
        <fullName evidence="9">Uncharacterized protein LOC109130935</fullName>
    </submittedName>
</protein>
<evidence type="ECO:0000256" key="3">
    <source>
        <dbReference type="ARBA" id="ARBA00022475"/>
    </source>
</evidence>
<dbReference type="Proteomes" id="UP000694864">
    <property type="component" value="Chromosome 19"/>
</dbReference>
<dbReference type="InterPro" id="IPR012552">
    <property type="entry name" value="DVL"/>
</dbReference>
<dbReference type="RefSeq" id="XP_019096617.1">
    <property type="nucleotide sequence ID" value="XM_019241072.1"/>
</dbReference>
<evidence type="ECO:0000256" key="7">
    <source>
        <dbReference type="ARBA" id="ARBA00024340"/>
    </source>
</evidence>
<keyword evidence="6" id="KW-0472">Membrane</keyword>
<accession>A0ABM1RC79</accession>
<keyword evidence="8" id="KW-1185">Reference proteome</keyword>
<evidence type="ECO:0000256" key="4">
    <source>
        <dbReference type="ARBA" id="ARBA00022692"/>
    </source>
</evidence>
<keyword evidence="4" id="KW-0812">Transmembrane</keyword>
<dbReference type="GeneID" id="109130935"/>
<dbReference type="Pfam" id="PF08137">
    <property type="entry name" value="DVL"/>
    <property type="match status" value="1"/>
</dbReference>
<keyword evidence="3" id="KW-1003">Cell membrane</keyword>
<evidence type="ECO:0000256" key="2">
    <source>
        <dbReference type="ARBA" id="ARBA00022473"/>
    </source>
</evidence>
<keyword evidence="2" id="KW-0217">Developmental protein</keyword>
<evidence type="ECO:0000256" key="6">
    <source>
        <dbReference type="ARBA" id="ARBA00023136"/>
    </source>
</evidence>
<keyword evidence="5" id="KW-1133">Transmembrane helix</keyword>
<evidence type="ECO:0000256" key="1">
    <source>
        <dbReference type="ARBA" id="ARBA00004162"/>
    </source>
</evidence>
<proteinExistence type="inferred from homology"/>
<sequence length="50" mass="6465">MKMKMKMKMLLRRDRSGRISKLRCWNWCKEQRTRAYIIWRCLLFLLRWDD</sequence>